<accession>A0A1G2DYT5</accession>
<dbReference type="AlphaFoldDB" id="A0A1G2DYT5"/>
<dbReference type="Proteomes" id="UP000176755">
    <property type="component" value="Unassembled WGS sequence"/>
</dbReference>
<name>A0A1G2DYT5_9BACT</name>
<organism evidence="1 2">
    <name type="scientific">Candidatus Nealsonbacteria bacterium RBG_13_42_11</name>
    <dbReference type="NCBI Taxonomy" id="1801663"/>
    <lineage>
        <taxon>Bacteria</taxon>
        <taxon>Candidatus Nealsoniibacteriota</taxon>
    </lineage>
</organism>
<evidence type="ECO:0000313" key="1">
    <source>
        <dbReference type="EMBL" id="OGZ18673.1"/>
    </source>
</evidence>
<reference evidence="1 2" key="1">
    <citation type="journal article" date="2016" name="Nat. Commun.">
        <title>Thousands of microbial genomes shed light on interconnected biogeochemical processes in an aquifer system.</title>
        <authorList>
            <person name="Anantharaman K."/>
            <person name="Brown C.T."/>
            <person name="Hug L.A."/>
            <person name="Sharon I."/>
            <person name="Castelle C.J."/>
            <person name="Probst A.J."/>
            <person name="Thomas B.C."/>
            <person name="Singh A."/>
            <person name="Wilkins M.J."/>
            <person name="Karaoz U."/>
            <person name="Brodie E.L."/>
            <person name="Williams K.H."/>
            <person name="Hubbard S.S."/>
            <person name="Banfield J.F."/>
        </authorList>
    </citation>
    <scope>NUCLEOTIDE SEQUENCE [LARGE SCALE GENOMIC DNA]</scope>
</reference>
<dbReference type="EMBL" id="MHLY01000007">
    <property type="protein sequence ID" value="OGZ18673.1"/>
    <property type="molecule type" value="Genomic_DNA"/>
</dbReference>
<sequence>MLVRDAQVFLGNQKCFEARKEGNMWKVKFSGTLPPGFHLMEDEDFVYLMFKGDKVAKFSHAANKEEIEKAAEKYLSQ</sequence>
<proteinExistence type="predicted"/>
<comment type="caution">
    <text evidence="1">The sequence shown here is derived from an EMBL/GenBank/DDBJ whole genome shotgun (WGS) entry which is preliminary data.</text>
</comment>
<protein>
    <submittedName>
        <fullName evidence="1">Uncharacterized protein</fullName>
    </submittedName>
</protein>
<gene>
    <name evidence="1" type="ORF">A2175_00045</name>
</gene>
<evidence type="ECO:0000313" key="2">
    <source>
        <dbReference type="Proteomes" id="UP000176755"/>
    </source>
</evidence>